<keyword evidence="2" id="KW-1185">Reference proteome</keyword>
<gene>
    <name evidence="1" type="ORF">NUW58_g10434</name>
</gene>
<protein>
    <submittedName>
        <fullName evidence="1">Uncharacterized protein</fullName>
    </submittedName>
</protein>
<evidence type="ECO:0000313" key="1">
    <source>
        <dbReference type="EMBL" id="KAJ2967505.1"/>
    </source>
</evidence>
<dbReference type="Proteomes" id="UP001143856">
    <property type="component" value="Unassembled WGS sequence"/>
</dbReference>
<dbReference type="EMBL" id="JAPDGR010004661">
    <property type="protein sequence ID" value="KAJ2967505.1"/>
    <property type="molecule type" value="Genomic_DNA"/>
</dbReference>
<proteinExistence type="predicted"/>
<accession>A0ACC1MKH7</accession>
<organism evidence="1 2">
    <name type="scientific">Xylaria curta</name>
    <dbReference type="NCBI Taxonomy" id="42375"/>
    <lineage>
        <taxon>Eukaryota</taxon>
        <taxon>Fungi</taxon>
        <taxon>Dikarya</taxon>
        <taxon>Ascomycota</taxon>
        <taxon>Pezizomycotina</taxon>
        <taxon>Sordariomycetes</taxon>
        <taxon>Xylariomycetidae</taxon>
        <taxon>Xylariales</taxon>
        <taxon>Xylariaceae</taxon>
        <taxon>Xylaria</taxon>
    </lineage>
</organism>
<name>A0ACC1MKH7_9PEZI</name>
<reference evidence="1" key="1">
    <citation type="submission" date="2022-10" db="EMBL/GenBank/DDBJ databases">
        <title>Genome Sequence of Xylaria curta.</title>
        <authorList>
            <person name="Buettner E."/>
        </authorList>
    </citation>
    <scope>NUCLEOTIDE SEQUENCE</scope>
    <source>
        <strain evidence="1">Babe10</strain>
    </source>
</reference>
<evidence type="ECO:0000313" key="2">
    <source>
        <dbReference type="Proteomes" id="UP001143856"/>
    </source>
</evidence>
<comment type="caution">
    <text evidence="1">The sequence shown here is derived from an EMBL/GenBank/DDBJ whole genome shotgun (WGS) entry which is preliminary data.</text>
</comment>
<sequence length="249" mass="27955">MMLVGNTYTADHPEEVGEYIAALQRYNGMAMYDRISSKPAWKDEGIKMVYVVGSQDSTVPEPIQRSMVEVMRKEGAVFEVVETEWTHCPNITAAKELANILINAISKDINLQHYLWCEIFGYHLHPSFAVENRDLTIADVGTGTGYVAAVMHNAPHLHECADMHTFPQSRRIWLLDLVARLPATIQFQGLDVSFAAMAPKSMLPSNVTLHQWNVKDPVPAVLIDRYDVLHIRHFMFVLRGGSFSGASTI</sequence>